<evidence type="ECO:0000256" key="3">
    <source>
        <dbReference type="ARBA" id="ARBA00022692"/>
    </source>
</evidence>
<dbReference type="Pfam" id="PF00892">
    <property type="entry name" value="EamA"/>
    <property type="match status" value="2"/>
</dbReference>
<sequence>MDIPSASLARLVPGMVGMALVGGSVSVSRTLVDAPLFGTQAVRYAAATVILLVLARLAGARLVWPRGREWLWLAGIAVTGLVLFNVAVVRGVGHAEPAVIAVAVACVPVVLAVIGPVLERRRPSRRVLWAAPVVMAGAVLVEGTGRTDAVGVAWAALALGCEAAFTLLAVPVLQRHSPWGVSVHAMWQAAVLLALLGTVTEGPSAVRELSASQWAAVGYLALMVTAVAFVLWYSTVRAVGAGRAGLLTGIAPLAAAVVGAVSGSGAPGPSVWLGITVLILGLVAGLRPRGVPGADAATPTRAECPRQQVRHK</sequence>
<evidence type="ECO:0000256" key="1">
    <source>
        <dbReference type="ARBA" id="ARBA00004141"/>
    </source>
</evidence>
<evidence type="ECO:0000259" key="8">
    <source>
        <dbReference type="Pfam" id="PF00892"/>
    </source>
</evidence>
<organism evidence="9 10">
    <name type="scientific">Streptomyces incarnatus</name>
    <dbReference type="NCBI Taxonomy" id="665007"/>
    <lineage>
        <taxon>Bacteria</taxon>
        <taxon>Bacillati</taxon>
        <taxon>Actinomycetota</taxon>
        <taxon>Actinomycetes</taxon>
        <taxon>Kitasatosporales</taxon>
        <taxon>Streptomycetaceae</taxon>
        <taxon>Streptomyces</taxon>
    </lineage>
</organism>
<dbReference type="EMBL" id="CP011497">
    <property type="protein sequence ID" value="AKJ15428.1"/>
    <property type="molecule type" value="Genomic_DNA"/>
</dbReference>
<feature type="transmembrane region" description="Helical" evidence="7">
    <location>
        <begin position="211"/>
        <end position="232"/>
    </location>
</feature>
<feature type="domain" description="EamA" evidence="8">
    <location>
        <begin position="17"/>
        <end position="141"/>
    </location>
</feature>
<gene>
    <name evidence="9" type="ORF">ABB07_36805</name>
</gene>
<dbReference type="InterPro" id="IPR037185">
    <property type="entry name" value="EmrE-like"/>
</dbReference>
<feature type="region of interest" description="Disordered" evidence="6">
    <location>
        <begin position="293"/>
        <end position="312"/>
    </location>
</feature>
<comment type="subcellular location">
    <subcellularLocation>
        <location evidence="1">Membrane</location>
        <topology evidence="1">Multi-pass membrane protein</topology>
    </subcellularLocation>
</comment>
<keyword evidence="3 7" id="KW-0812">Transmembrane</keyword>
<dbReference type="PANTHER" id="PTHR32322">
    <property type="entry name" value="INNER MEMBRANE TRANSPORTER"/>
    <property type="match status" value="1"/>
</dbReference>
<dbReference type="InterPro" id="IPR050638">
    <property type="entry name" value="AA-Vitamin_Transporters"/>
</dbReference>
<feature type="transmembrane region" description="Helical" evidence="7">
    <location>
        <begin position="151"/>
        <end position="172"/>
    </location>
</feature>
<evidence type="ECO:0000313" key="9">
    <source>
        <dbReference type="EMBL" id="AKJ15428.1"/>
    </source>
</evidence>
<reference evidence="9 10" key="1">
    <citation type="journal article" date="2015" name="ISME J.">
        <title>Draft Genome Sequence of Streptomyces incarnatus NRRL8089, which Produces the Nucleoside Antibiotic Sinefungin.</title>
        <authorList>
            <person name="Oshima K."/>
            <person name="Hattori M."/>
            <person name="Shimizu H."/>
            <person name="Fukuda K."/>
            <person name="Nemoto M."/>
            <person name="Inagaki K."/>
            <person name="Tamura T."/>
        </authorList>
    </citation>
    <scope>NUCLEOTIDE SEQUENCE [LARGE SCALE GENOMIC DNA]</scope>
    <source>
        <strain evidence="9 10">NRRL 8089</strain>
    </source>
</reference>
<proteinExistence type="inferred from homology"/>
<feature type="transmembrane region" description="Helical" evidence="7">
    <location>
        <begin position="98"/>
        <end position="118"/>
    </location>
</feature>
<feature type="transmembrane region" description="Helical" evidence="7">
    <location>
        <begin position="269"/>
        <end position="286"/>
    </location>
</feature>
<dbReference type="SUPFAM" id="SSF103481">
    <property type="entry name" value="Multidrug resistance efflux transporter EmrE"/>
    <property type="match status" value="2"/>
</dbReference>
<name>A0ABN4GNR2_9ACTN</name>
<evidence type="ECO:0000256" key="7">
    <source>
        <dbReference type="SAM" id="Phobius"/>
    </source>
</evidence>
<evidence type="ECO:0000256" key="4">
    <source>
        <dbReference type="ARBA" id="ARBA00022989"/>
    </source>
</evidence>
<keyword evidence="4 7" id="KW-1133">Transmembrane helix</keyword>
<feature type="domain" description="EamA" evidence="8">
    <location>
        <begin position="151"/>
        <end position="283"/>
    </location>
</feature>
<dbReference type="RefSeq" id="WP_208902870.1">
    <property type="nucleotide sequence ID" value="NZ_CP011497.1"/>
</dbReference>
<feature type="transmembrane region" description="Helical" evidence="7">
    <location>
        <begin position="71"/>
        <end position="92"/>
    </location>
</feature>
<feature type="transmembrane region" description="Helical" evidence="7">
    <location>
        <begin position="12"/>
        <end position="32"/>
    </location>
</feature>
<evidence type="ECO:0000256" key="5">
    <source>
        <dbReference type="ARBA" id="ARBA00023136"/>
    </source>
</evidence>
<protein>
    <submittedName>
        <fullName evidence="9">Membrane protein</fullName>
    </submittedName>
</protein>
<feature type="transmembrane region" description="Helical" evidence="7">
    <location>
        <begin position="44"/>
        <end position="64"/>
    </location>
</feature>
<evidence type="ECO:0000256" key="6">
    <source>
        <dbReference type="SAM" id="MobiDB-lite"/>
    </source>
</evidence>
<dbReference type="InterPro" id="IPR000620">
    <property type="entry name" value="EamA_dom"/>
</dbReference>
<dbReference type="Proteomes" id="UP000035366">
    <property type="component" value="Chromosome"/>
</dbReference>
<accession>A0ABN4GNR2</accession>
<comment type="similarity">
    <text evidence="2">Belongs to the EamA transporter family.</text>
</comment>
<feature type="transmembrane region" description="Helical" evidence="7">
    <location>
        <begin position="179"/>
        <end position="199"/>
    </location>
</feature>
<evidence type="ECO:0000313" key="10">
    <source>
        <dbReference type="Proteomes" id="UP000035366"/>
    </source>
</evidence>
<feature type="transmembrane region" description="Helical" evidence="7">
    <location>
        <begin position="127"/>
        <end position="145"/>
    </location>
</feature>
<dbReference type="PANTHER" id="PTHR32322:SF2">
    <property type="entry name" value="EAMA DOMAIN-CONTAINING PROTEIN"/>
    <property type="match status" value="1"/>
</dbReference>
<keyword evidence="5 7" id="KW-0472">Membrane</keyword>
<feature type="transmembrane region" description="Helical" evidence="7">
    <location>
        <begin position="244"/>
        <end position="263"/>
    </location>
</feature>
<keyword evidence="10" id="KW-1185">Reference proteome</keyword>
<evidence type="ECO:0000256" key="2">
    <source>
        <dbReference type="ARBA" id="ARBA00007362"/>
    </source>
</evidence>